<name>A0A0A1TJN4_9HYPO</name>
<evidence type="ECO:0000313" key="10">
    <source>
        <dbReference type="Proteomes" id="UP000039046"/>
    </source>
</evidence>
<dbReference type="PROSITE" id="PS50071">
    <property type="entry name" value="HOMEOBOX_2"/>
    <property type="match status" value="1"/>
</dbReference>
<evidence type="ECO:0000256" key="7">
    <source>
        <dbReference type="SAM" id="MobiDB-lite"/>
    </source>
</evidence>
<dbReference type="GO" id="GO:0000976">
    <property type="term" value="F:transcription cis-regulatory region binding"/>
    <property type="evidence" value="ECO:0007669"/>
    <property type="project" value="TreeGrafter"/>
</dbReference>
<organism evidence="9 10">
    <name type="scientific">[Torrubiella] hemipterigena</name>
    <dbReference type="NCBI Taxonomy" id="1531966"/>
    <lineage>
        <taxon>Eukaryota</taxon>
        <taxon>Fungi</taxon>
        <taxon>Dikarya</taxon>
        <taxon>Ascomycota</taxon>
        <taxon>Pezizomycotina</taxon>
        <taxon>Sordariomycetes</taxon>
        <taxon>Hypocreomycetidae</taxon>
        <taxon>Hypocreales</taxon>
        <taxon>Clavicipitaceae</taxon>
        <taxon>Clavicipitaceae incertae sedis</taxon>
        <taxon>'Torrubiella' clade</taxon>
    </lineage>
</organism>
<evidence type="ECO:0000256" key="3">
    <source>
        <dbReference type="ARBA" id="ARBA00023155"/>
    </source>
</evidence>
<dbReference type="SUPFAM" id="SSF46689">
    <property type="entry name" value="Homeodomain-like"/>
    <property type="match status" value="1"/>
</dbReference>
<protein>
    <recommendedName>
        <fullName evidence="8">Homeobox domain-containing protein</fullName>
    </recommendedName>
</protein>
<feature type="compositionally biased region" description="Basic and acidic residues" evidence="7">
    <location>
        <begin position="430"/>
        <end position="443"/>
    </location>
</feature>
<dbReference type="InterPro" id="IPR009057">
    <property type="entry name" value="Homeodomain-like_sf"/>
</dbReference>
<dbReference type="Gene3D" id="1.10.10.60">
    <property type="entry name" value="Homeodomain-like"/>
    <property type="match status" value="1"/>
</dbReference>
<dbReference type="HOGENOM" id="CLU_033452_0_0_1"/>
<feature type="DNA-binding region" description="Homeobox" evidence="5">
    <location>
        <begin position="53"/>
        <end position="112"/>
    </location>
</feature>
<sequence>MSSSEAAFSSDPSYEHHSSISSPTHNVTVLSQESEDQGLDTLGHDSKDMEKHPKGRRKRTAAKDKMILEDAYNNNPKPDKQARLDIVNRVSLNEKEVQIWFQNRRQNDRRKSRPLSPQELAALRFSGVNGMSSAPINSYSYTYDRPHALEHGLPPQYAGAAPVHPADSSDVSHSSPRPVACTPGPVSRVNQYVDMTPRHTDGSSSQGSPDEHLSHSHPGSSVGYLANRWNIGTSYSTPASLKRSADDSFGPEPLSVSTRSEGTPCLKRSHSQSQVRLALSLEGKAELIANDASPAKDVAERPASDFAAIPINRGLKRSHSALPAVTLPPISSLTSFLPPRLGRGRSRDVNAWESCADADKRDELAAQAEHESNGSAIAAISLLRSSSGILQSSASKRNTPVGKQQQQQQQYSSPAFKKQRLSRTNSSIGRLEHTGKENDFEADKLNGKVKVSALLMSPTDSDKENLSPDEDGNARERSIRRPLPSTIKTQNARRLGRVLQTANSPKLLPPRMSLSPRRKGGNDAIEIYDDSGKPPVARERDVERFMRGEVSPSKKPDMDCVAGLLSLSQGAWR</sequence>
<dbReference type="Proteomes" id="UP000039046">
    <property type="component" value="Unassembled WGS sequence"/>
</dbReference>
<evidence type="ECO:0000256" key="2">
    <source>
        <dbReference type="ARBA" id="ARBA00023125"/>
    </source>
</evidence>
<feature type="compositionally biased region" description="Basic and acidic residues" evidence="7">
    <location>
        <begin position="42"/>
        <end position="52"/>
    </location>
</feature>
<evidence type="ECO:0000256" key="4">
    <source>
        <dbReference type="ARBA" id="ARBA00023242"/>
    </source>
</evidence>
<keyword evidence="2 5" id="KW-0238">DNA-binding</keyword>
<feature type="compositionally biased region" description="Low complexity" evidence="7">
    <location>
        <begin position="1"/>
        <end position="12"/>
    </location>
</feature>
<dbReference type="EMBL" id="CDHN01000003">
    <property type="protein sequence ID" value="CEJ90753.1"/>
    <property type="molecule type" value="Genomic_DNA"/>
</dbReference>
<keyword evidence="4 5" id="KW-0539">Nucleus</keyword>
<dbReference type="GO" id="GO:0005634">
    <property type="term" value="C:nucleus"/>
    <property type="evidence" value="ECO:0007669"/>
    <property type="project" value="UniProtKB-SubCell"/>
</dbReference>
<evidence type="ECO:0000313" key="9">
    <source>
        <dbReference type="EMBL" id="CEJ90753.1"/>
    </source>
</evidence>
<feature type="compositionally biased region" description="Polar residues" evidence="7">
    <location>
        <begin position="19"/>
        <end position="32"/>
    </location>
</feature>
<reference evidence="9 10" key="1">
    <citation type="journal article" date="2015" name="Genome Announc.">
        <title>Draft Genome Sequence and Gene Annotation of the Entomopathogenic Fungus Verticillium hemipterigenum.</title>
        <authorList>
            <person name="Horn F."/>
            <person name="Habel A."/>
            <person name="Scharf D.H."/>
            <person name="Dworschak J."/>
            <person name="Brakhage A.A."/>
            <person name="Guthke R."/>
            <person name="Hertweck C."/>
            <person name="Linde J."/>
        </authorList>
    </citation>
    <scope>NUCLEOTIDE SEQUENCE [LARGE SCALE GENOMIC DNA]</scope>
</reference>
<dbReference type="PANTHER" id="PTHR24323">
    <property type="entry name" value="CEH-10 HOMEODOMAIN-CONTAINING HOMOLOG"/>
    <property type="match status" value="1"/>
</dbReference>
<feature type="region of interest" description="Disordered" evidence="7">
    <location>
        <begin position="455"/>
        <end position="484"/>
    </location>
</feature>
<dbReference type="AlphaFoldDB" id="A0A0A1TJN4"/>
<feature type="compositionally biased region" description="Basic and acidic residues" evidence="7">
    <location>
        <begin position="460"/>
        <end position="479"/>
    </location>
</feature>
<feature type="region of interest" description="Disordered" evidence="7">
    <location>
        <begin position="393"/>
        <end position="443"/>
    </location>
</feature>
<evidence type="ECO:0000256" key="6">
    <source>
        <dbReference type="RuleBase" id="RU000682"/>
    </source>
</evidence>
<proteinExistence type="predicted"/>
<feature type="region of interest" description="Disordered" evidence="7">
    <location>
        <begin position="505"/>
        <end position="535"/>
    </location>
</feature>
<feature type="region of interest" description="Disordered" evidence="7">
    <location>
        <begin position="237"/>
        <end position="271"/>
    </location>
</feature>
<dbReference type="CDD" id="cd00086">
    <property type="entry name" value="homeodomain"/>
    <property type="match status" value="1"/>
</dbReference>
<keyword evidence="3 5" id="KW-0371">Homeobox</keyword>
<comment type="subcellular location">
    <subcellularLocation>
        <location evidence="1 5 6">Nucleus</location>
    </subcellularLocation>
</comment>
<dbReference type="InterPro" id="IPR001356">
    <property type="entry name" value="HD"/>
</dbReference>
<evidence type="ECO:0000256" key="1">
    <source>
        <dbReference type="ARBA" id="ARBA00004123"/>
    </source>
</evidence>
<dbReference type="InterPro" id="IPR051775">
    <property type="entry name" value="Homeobox_domain"/>
</dbReference>
<feature type="domain" description="Homeobox" evidence="8">
    <location>
        <begin position="51"/>
        <end position="111"/>
    </location>
</feature>
<dbReference type="GO" id="GO:0000981">
    <property type="term" value="F:DNA-binding transcription factor activity, RNA polymerase II-specific"/>
    <property type="evidence" value="ECO:0007669"/>
    <property type="project" value="InterPro"/>
</dbReference>
<dbReference type="Pfam" id="PF00046">
    <property type="entry name" value="Homeodomain"/>
    <property type="match status" value="1"/>
</dbReference>
<evidence type="ECO:0000256" key="5">
    <source>
        <dbReference type="PROSITE-ProRule" id="PRU00108"/>
    </source>
</evidence>
<feature type="region of interest" description="Disordered" evidence="7">
    <location>
        <begin position="152"/>
        <end position="219"/>
    </location>
</feature>
<dbReference type="PROSITE" id="PS00027">
    <property type="entry name" value="HOMEOBOX_1"/>
    <property type="match status" value="1"/>
</dbReference>
<dbReference type="STRING" id="1531966.A0A0A1TJN4"/>
<dbReference type="InterPro" id="IPR017970">
    <property type="entry name" value="Homeobox_CS"/>
</dbReference>
<keyword evidence="10" id="KW-1185">Reference proteome</keyword>
<accession>A0A0A1TJN4</accession>
<evidence type="ECO:0000259" key="8">
    <source>
        <dbReference type="PROSITE" id="PS50071"/>
    </source>
</evidence>
<dbReference type="OrthoDB" id="6159439at2759"/>
<dbReference type="SMART" id="SM00389">
    <property type="entry name" value="HOX"/>
    <property type="match status" value="1"/>
</dbReference>
<gene>
    <name evidence="9" type="ORF">VHEMI06514</name>
</gene>
<dbReference type="PANTHER" id="PTHR24323:SF7">
    <property type="entry name" value="HOMEOBOX DOMAIN-CONTAINING PROTEIN"/>
    <property type="match status" value="1"/>
</dbReference>
<feature type="region of interest" description="Disordered" evidence="7">
    <location>
        <begin position="1"/>
        <end position="83"/>
    </location>
</feature>